<keyword evidence="4" id="KW-1133">Transmembrane helix</keyword>
<evidence type="ECO:0000256" key="3">
    <source>
        <dbReference type="SAM" id="Coils"/>
    </source>
</evidence>
<reference evidence="6" key="1">
    <citation type="submission" date="2020-06" db="EMBL/GenBank/DDBJ databases">
        <title>Unique genomic features of the anaerobic methanotrophic archaea.</title>
        <authorList>
            <person name="Chadwick G.L."/>
            <person name="Skennerton C.T."/>
            <person name="Laso-Perez R."/>
            <person name="Leu A.O."/>
            <person name="Speth D.R."/>
            <person name="Yu H."/>
            <person name="Morgan-Lang C."/>
            <person name="Hatzenpichler R."/>
            <person name="Goudeau D."/>
            <person name="Malmstrom R."/>
            <person name="Brazelton W.J."/>
            <person name="Woyke T."/>
            <person name="Hallam S.J."/>
            <person name="Tyson G.W."/>
            <person name="Wegener G."/>
            <person name="Boetius A."/>
            <person name="Orphan V."/>
        </authorList>
    </citation>
    <scope>NUCLEOTIDE SEQUENCE</scope>
</reference>
<feature type="transmembrane region" description="Helical" evidence="4">
    <location>
        <begin position="383"/>
        <end position="402"/>
    </location>
</feature>
<dbReference type="GO" id="GO:0006302">
    <property type="term" value="P:double-strand break repair"/>
    <property type="evidence" value="ECO:0007669"/>
    <property type="project" value="InterPro"/>
</dbReference>
<gene>
    <name evidence="6" type="primary">smc</name>
    <name evidence="6" type="ORF">OHAEDELL_00004</name>
</gene>
<accession>A0A7G9ZBZ3</accession>
<keyword evidence="4" id="KW-0472">Membrane</keyword>
<protein>
    <submittedName>
        <fullName evidence="6">Chromosome partition protein Smc</fullName>
    </submittedName>
</protein>
<dbReference type="Gene3D" id="3.40.50.300">
    <property type="entry name" value="P-loop containing nucleotide triphosphate hydrolases"/>
    <property type="match status" value="1"/>
</dbReference>
<evidence type="ECO:0000256" key="2">
    <source>
        <dbReference type="ARBA" id="ARBA00049666"/>
    </source>
</evidence>
<feature type="coiled-coil region" evidence="3">
    <location>
        <begin position="188"/>
        <end position="287"/>
    </location>
</feature>
<feature type="domain" description="Rad50/SbcC-type AAA" evidence="5">
    <location>
        <begin position="6"/>
        <end position="229"/>
    </location>
</feature>
<organism evidence="6">
    <name type="scientific">Candidatus Methanophaga sp. ANME-1 ERB7</name>
    <dbReference type="NCBI Taxonomy" id="2759913"/>
    <lineage>
        <taxon>Archaea</taxon>
        <taxon>Methanobacteriati</taxon>
        <taxon>Methanobacteriota</taxon>
        <taxon>Stenosarchaea group</taxon>
        <taxon>Methanomicrobia</taxon>
        <taxon>Candidatus Methanophagales</taxon>
        <taxon>Candidatus Methanophagaceae</taxon>
        <taxon>Candidatus Methanophaga</taxon>
    </lineage>
</organism>
<sequence length="639" mass="74785">MIIKEIRAKNFMQYEELNIENIPQKGIIGIFGDNESGKSTIGEAISFALFGATTNASKGEKDKVISWNGAKSCSVEMLFEIDGHDYSIYRKIKRKGSPEVRLMDIKRNKILSVTARETDAKISRILGFGFKEFRYSTYVAQKELSLIQDKKPDRKGVIDKMLGILDLEEVRKNSGRTKRELSEKEPDVKRLYEEKVKEKKDLESKAERHAELTNGVNKLSEELKKRKEDFARIKTDFDNLTRYQKLNDKIKSNEKVKEEKRKNIETIKSRIEEIAENEKEIIRLEERLKQDEFVGIDENYKSKKENEKVLGRFKKDLEKIKDMHSSLKQRANSEKTSFEEQLKGIVRDIQRADSNLSKIASISVNEIEIDELERRKKDAEANLKSYIIITVVLCVSTMMLSLLFHPVAMILTLSVLFFIYRAFSAYKRINDVKSDMENKRQEIHDFKFKKKSTEEIEAELESSKNEKQNLEWSLGEKSKLYDILYSLKFTTFPEVSKSSKSLDVKKYPALKELKELLSDVITKYPNLMLIDEPIDAFEEKLKREIEELNEKLMNKRAIIDKIKVLKESIQSKGKLEDRKSKLFEEIKEIEDKIIELKKKLPIIDYSDEKLKQAEKRKDEFDEEIRRIEGNIKDFRGQLK</sequence>
<dbReference type="PANTHER" id="PTHR32114">
    <property type="entry name" value="ABC TRANSPORTER ABCH.3"/>
    <property type="match status" value="1"/>
</dbReference>
<dbReference type="AlphaFoldDB" id="A0A7G9ZBZ3"/>
<dbReference type="GO" id="GO:0016887">
    <property type="term" value="F:ATP hydrolysis activity"/>
    <property type="evidence" value="ECO:0007669"/>
    <property type="project" value="InterPro"/>
</dbReference>
<evidence type="ECO:0000313" key="6">
    <source>
        <dbReference type="EMBL" id="QNO57777.1"/>
    </source>
</evidence>
<name>A0A7G9ZBZ3_9EURY</name>
<evidence type="ECO:0000256" key="1">
    <source>
        <dbReference type="ARBA" id="ARBA00023054"/>
    </source>
</evidence>
<keyword evidence="1 3" id="KW-0175">Coiled coil</keyword>
<dbReference type="InterPro" id="IPR038729">
    <property type="entry name" value="Rad50/SbcC_AAA"/>
</dbReference>
<feature type="coiled-coil region" evidence="3">
    <location>
        <begin position="534"/>
        <end position="637"/>
    </location>
</feature>
<feature type="coiled-coil region" evidence="3">
    <location>
        <begin position="362"/>
        <end position="389"/>
    </location>
</feature>
<dbReference type="Pfam" id="PF13476">
    <property type="entry name" value="AAA_23"/>
    <property type="match status" value="1"/>
</dbReference>
<proteinExistence type="inferred from homology"/>
<evidence type="ECO:0000256" key="4">
    <source>
        <dbReference type="SAM" id="Phobius"/>
    </source>
</evidence>
<dbReference type="SUPFAM" id="SSF52540">
    <property type="entry name" value="P-loop containing nucleoside triphosphate hydrolases"/>
    <property type="match status" value="1"/>
</dbReference>
<dbReference type="EMBL" id="MT631702">
    <property type="protein sequence ID" value="QNO57777.1"/>
    <property type="molecule type" value="Genomic_DNA"/>
</dbReference>
<comment type="similarity">
    <text evidence="2">Belongs to the Sph1/Sph2 family.</text>
</comment>
<keyword evidence="4" id="KW-0812">Transmembrane</keyword>
<dbReference type="PANTHER" id="PTHR32114:SF2">
    <property type="entry name" value="ABC TRANSPORTER ABCH.3"/>
    <property type="match status" value="1"/>
</dbReference>
<evidence type="ECO:0000259" key="5">
    <source>
        <dbReference type="Pfam" id="PF13476"/>
    </source>
</evidence>
<dbReference type="InterPro" id="IPR027417">
    <property type="entry name" value="P-loop_NTPase"/>
</dbReference>